<evidence type="ECO:0000313" key="2">
    <source>
        <dbReference type="EMBL" id="GGI04244.1"/>
    </source>
</evidence>
<gene>
    <name evidence="2" type="ORF">GCM10011354_08140</name>
</gene>
<accession>A0A8J3A8J6</accession>
<dbReference type="Pfam" id="PF00549">
    <property type="entry name" value="Ligase_CoA"/>
    <property type="match status" value="1"/>
</dbReference>
<dbReference type="GO" id="GO:0009361">
    <property type="term" value="C:succinate-CoA ligase complex (ADP-forming)"/>
    <property type="evidence" value="ECO:0007669"/>
    <property type="project" value="TreeGrafter"/>
</dbReference>
<proteinExistence type="predicted"/>
<dbReference type="GO" id="GO:0005829">
    <property type="term" value="C:cytosol"/>
    <property type="evidence" value="ECO:0007669"/>
    <property type="project" value="TreeGrafter"/>
</dbReference>
<feature type="domain" description="ATP-citrate synthase/succinyl-CoA ligase C-terminal" evidence="1">
    <location>
        <begin position="327"/>
        <end position="483"/>
    </location>
</feature>
<dbReference type="OrthoDB" id="5580580at2"/>
<dbReference type="InterPro" id="IPR016102">
    <property type="entry name" value="Succinyl-CoA_synth-like"/>
</dbReference>
<dbReference type="PANTHER" id="PTHR11117:SF24">
    <property type="entry name" value="PROTEIN FDRA"/>
    <property type="match status" value="1"/>
</dbReference>
<dbReference type="RefSeq" id="WP_130650716.1">
    <property type="nucleotide sequence ID" value="NZ_BMHA01000002.1"/>
</dbReference>
<evidence type="ECO:0000259" key="1">
    <source>
        <dbReference type="Pfam" id="PF00549"/>
    </source>
</evidence>
<sequence length="491" mass="49489">MADHLDVRRGVYHDSVSLLQVSRRVADVDGVDKALVAMATELNLDVLASMGFAVPDAGPNDLLVAIRTDDDAVLEAARAEVDAALAASQGTGSAGFGDAPPPRTVAAAVRAGDVDLALVSVPGEHAFVEAMDAVRAGVSVMVFSDNVPVEQEVALKTAAAEQGVLVMGPDAGTAIVSGVGLGFANVVRPGPVGIVAASGTGAQQLTCLLDDAGIGTSHVLGVGGRDLSAAVGGRSTQQAMAALDADPATEVVVVLSKPADPTVAAEVRRVAEHLDTPVVFALLGPDAPDLTAAAAEVATALGREAGEPAQWPAPTDRPGPYTELRGLFAGGTLRDEAMVIAAAALEAPVRSNIPLADDLALTDGLDTPGHVFVDLGEDEFTLGRPHPMIDQRLRLERLAAEAARPGGRVVLLDVVLGHGAHPDPAAELAPAIADAIASGEDLAVVVSLCGTVGDPQDRDRQAAALVEAGASVHLSNAAAARTAVQLAGGRA</sequence>
<dbReference type="Gene3D" id="3.40.50.261">
    <property type="entry name" value="Succinyl-CoA synthetase domains"/>
    <property type="match status" value="2"/>
</dbReference>
<comment type="caution">
    <text evidence="2">The sequence shown here is derived from an EMBL/GenBank/DDBJ whole genome shotgun (WGS) entry which is preliminary data.</text>
</comment>
<dbReference type="Proteomes" id="UP000650511">
    <property type="component" value="Unassembled WGS sequence"/>
</dbReference>
<dbReference type="Gene3D" id="3.40.50.720">
    <property type="entry name" value="NAD(P)-binding Rossmann-like Domain"/>
    <property type="match status" value="1"/>
</dbReference>
<dbReference type="EMBL" id="BMHA01000002">
    <property type="protein sequence ID" value="GGI04244.1"/>
    <property type="molecule type" value="Genomic_DNA"/>
</dbReference>
<dbReference type="SUPFAM" id="SSF51735">
    <property type="entry name" value="NAD(P)-binding Rossmann-fold domains"/>
    <property type="match status" value="1"/>
</dbReference>
<reference evidence="2" key="2">
    <citation type="submission" date="2020-09" db="EMBL/GenBank/DDBJ databases">
        <authorList>
            <person name="Sun Q."/>
            <person name="Zhou Y."/>
        </authorList>
    </citation>
    <scope>NUCLEOTIDE SEQUENCE</scope>
    <source>
        <strain evidence="2">CGMCC 1.14988</strain>
    </source>
</reference>
<dbReference type="GO" id="GO:0006099">
    <property type="term" value="P:tricarboxylic acid cycle"/>
    <property type="evidence" value="ECO:0007669"/>
    <property type="project" value="TreeGrafter"/>
</dbReference>
<protein>
    <submittedName>
        <fullName evidence="2">Fatty-acid metabolism regulator protein</fullName>
    </submittedName>
</protein>
<dbReference type="GO" id="GO:0004776">
    <property type="term" value="F:succinate-CoA ligase (GDP-forming) activity"/>
    <property type="evidence" value="ECO:0007669"/>
    <property type="project" value="TreeGrafter"/>
</dbReference>
<evidence type="ECO:0000313" key="3">
    <source>
        <dbReference type="Proteomes" id="UP000650511"/>
    </source>
</evidence>
<dbReference type="SUPFAM" id="SSF52210">
    <property type="entry name" value="Succinyl-CoA synthetase domains"/>
    <property type="match status" value="1"/>
</dbReference>
<reference evidence="2" key="1">
    <citation type="journal article" date="2014" name="Int. J. Syst. Evol. Microbiol.">
        <title>Complete genome sequence of Corynebacterium casei LMG S-19264T (=DSM 44701T), isolated from a smear-ripened cheese.</title>
        <authorList>
            <consortium name="US DOE Joint Genome Institute (JGI-PGF)"/>
            <person name="Walter F."/>
            <person name="Albersmeier A."/>
            <person name="Kalinowski J."/>
            <person name="Ruckert C."/>
        </authorList>
    </citation>
    <scope>NUCLEOTIDE SEQUENCE</scope>
    <source>
        <strain evidence="2">CGMCC 1.14988</strain>
    </source>
</reference>
<dbReference type="InterPro" id="IPR036291">
    <property type="entry name" value="NAD(P)-bd_dom_sf"/>
</dbReference>
<dbReference type="GO" id="GO:0004775">
    <property type="term" value="F:succinate-CoA ligase (ADP-forming) activity"/>
    <property type="evidence" value="ECO:0007669"/>
    <property type="project" value="TreeGrafter"/>
</dbReference>
<dbReference type="PANTHER" id="PTHR11117">
    <property type="entry name" value="SUCCINYL-COA LIGASE SUBUNIT ALPHA"/>
    <property type="match status" value="1"/>
</dbReference>
<dbReference type="InterPro" id="IPR005811">
    <property type="entry name" value="SUCC_ACL_C"/>
</dbReference>
<dbReference type="AlphaFoldDB" id="A0A8J3A8J6"/>
<organism evidence="2 3">
    <name type="scientific">Egicoccus halophilus</name>
    <dbReference type="NCBI Taxonomy" id="1670830"/>
    <lineage>
        <taxon>Bacteria</taxon>
        <taxon>Bacillati</taxon>
        <taxon>Actinomycetota</taxon>
        <taxon>Nitriliruptoria</taxon>
        <taxon>Egicoccales</taxon>
        <taxon>Egicoccaceae</taxon>
        <taxon>Egicoccus</taxon>
    </lineage>
</organism>
<name>A0A8J3A8J6_9ACTN</name>
<keyword evidence="3" id="KW-1185">Reference proteome</keyword>